<evidence type="ECO:0000256" key="3">
    <source>
        <dbReference type="ARBA" id="ARBA00023274"/>
    </source>
</evidence>
<dbReference type="NCBIfam" id="TIGR00952">
    <property type="entry name" value="S15_bact"/>
    <property type="match status" value="1"/>
</dbReference>
<dbReference type="SUPFAM" id="SSF47060">
    <property type="entry name" value="S15/NS1 RNA-binding domain"/>
    <property type="match status" value="1"/>
</dbReference>
<organism evidence="4 5">
    <name type="scientific">Bifiguratus adelaidae</name>
    <dbReference type="NCBI Taxonomy" id="1938954"/>
    <lineage>
        <taxon>Eukaryota</taxon>
        <taxon>Fungi</taxon>
        <taxon>Fungi incertae sedis</taxon>
        <taxon>Mucoromycota</taxon>
        <taxon>Mucoromycotina</taxon>
        <taxon>Endogonomycetes</taxon>
        <taxon>Endogonales</taxon>
        <taxon>Endogonales incertae sedis</taxon>
        <taxon>Bifiguratus</taxon>
    </lineage>
</organism>
<dbReference type="SMART" id="SM01387">
    <property type="entry name" value="Ribosomal_S15"/>
    <property type="match status" value="1"/>
</dbReference>
<evidence type="ECO:0008006" key="6">
    <source>
        <dbReference type="Google" id="ProtNLM"/>
    </source>
</evidence>
<reference evidence="4 5" key="1">
    <citation type="journal article" date="2017" name="Mycologia">
        <title>Bifiguratus adelaidae, gen. et sp. nov., a new member of Mucoromycotina in endophytic and soil-dwelling habitats.</title>
        <authorList>
            <person name="Torres-Cruz T.J."/>
            <person name="Billingsley Tobias T.L."/>
            <person name="Almatruk M."/>
            <person name="Hesse C."/>
            <person name="Kuske C.R."/>
            <person name="Desiro A."/>
            <person name="Benucci G.M."/>
            <person name="Bonito G."/>
            <person name="Stajich J.E."/>
            <person name="Dunlap C."/>
            <person name="Arnold A.E."/>
            <person name="Porras-Alfaro A."/>
        </authorList>
    </citation>
    <scope>NUCLEOTIDE SEQUENCE [LARGE SCALE GENOMIC DNA]</scope>
    <source>
        <strain evidence="4 5">AZ0501</strain>
    </source>
</reference>
<dbReference type="PANTHER" id="PTHR23321">
    <property type="entry name" value="RIBOSOMAL PROTEIN S15, BACTERIAL AND ORGANELLAR"/>
    <property type="match status" value="1"/>
</dbReference>
<evidence type="ECO:0000256" key="1">
    <source>
        <dbReference type="ARBA" id="ARBA00008434"/>
    </source>
</evidence>
<dbReference type="Gene3D" id="1.10.287.10">
    <property type="entry name" value="S15/NS1, RNA-binding"/>
    <property type="match status" value="1"/>
</dbReference>
<dbReference type="InterPro" id="IPR000589">
    <property type="entry name" value="Ribosomal_uS15"/>
</dbReference>
<name>A0A261Y014_9FUNG</name>
<keyword evidence="3" id="KW-0687">Ribonucleoprotein</keyword>
<evidence type="ECO:0000313" key="4">
    <source>
        <dbReference type="EMBL" id="OZJ03960.1"/>
    </source>
</evidence>
<keyword evidence="2" id="KW-0689">Ribosomal protein</keyword>
<gene>
    <name evidence="4" type="ORF">BZG36_03240</name>
</gene>
<dbReference type="HAMAP" id="MF_01343_B">
    <property type="entry name" value="Ribosomal_uS15_B"/>
    <property type="match status" value="1"/>
</dbReference>
<dbReference type="PANTHER" id="PTHR23321:SF26">
    <property type="entry name" value="SMALL RIBOSOMAL SUBUNIT PROTEIN US15M"/>
    <property type="match status" value="1"/>
</dbReference>
<dbReference type="GO" id="GO:0005840">
    <property type="term" value="C:ribosome"/>
    <property type="evidence" value="ECO:0007669"/>
    <property type="project" value="UniProtKB-KW"/>
</dbReference>
<accession>A0A261Y014</accession>
<proteinExistence type="inferred from homology"/>
<dbReference type="GO" id="GO:1990904">
    <property type="term" value="C:ribonucleoprotein complex"/>
    <property type="evidence" value="ECO:0007669"/>
    <property type="project" value="UniProtKB-KW"/>
</dbReference>
<dbReference type="EMBL" id="MVBO01000060">
    <property type="protein sequence ID" value="OZJ03960.1"/>
    <property type="molecule type" value="Genomic_DNA"/>
</dbReference>
<dbReference type="PROSITE" id="PS00362">
    <property type="entry name" value="RIBOSOMAL_S15"/>
    <property type="match status" value="1"/>
</dbReference>
<dbReference type="AlphaFoldDB" id="A0A261Y014"/>
<dbReference type="InterPro" id="IPR005290">
    <property type="entry name" value="Ribosomal_uS15_bac-type"/>
</dbReference>
<comment type="similarity">
    <text evidence="1">Belongs to the universal ribosomal protein uS15 family.</text>
</comment>
<dbReference type="Proteomes" id="UP000242875">
    <property type="component" value="Unassembled WGS sequence"/>
</dbReference>
<dbReference type="Pfam" id="PF00312">
    <property type="entry name" value="Ribosomal_S15"/>
    <property type="match status" value="1"/>
</dbReference>
<evidence type="ECO:0000256" key="2">
    <source>
        <dbReference type="ARBA" id="ARBA00022980"/>
    </source>
</evidence>
<keyword evidence="5" id="KW-1185">Reference proteome</keyword>
<dbReference type="GO" id="GO:0005737">
    <property type="term" value="C:cytoplasm"/>
    <property type="evidence" value="ECO:0007669"/>
    <property type="project" value="UniProtKB-ARBA"/>
</dbReference>
<dbReference type="CDD" id="cd00353">
    <property type="entry name" value="Ribosomal_S15p_S13e"/>
    <property type="match status" value="1"/>
</dbReference>
<dbReference type="InterPro" id="IPR009068">
    <property type="entry name" value="uS15_NS1_RNA-bd_sf"/>
</dbReference>
<dbReference type="GO" id="GO:0006412">
    <property type="term" value="P:translation"/>
    <property type="evidence" value="ECO:0007669"/>
    <property type="project" value="InterPro"/>
</dbReference>
<dbReference type="GO" id="GO:0003735">
    <property type="term" value="F:structural constituent of ribosome"/>
    <property type="evidence" value="ECO:0007669"/>
    <property type="project" value="InterPro"/>
</dbReference>
<sequence length="318" mass="35766">MDEKKFQIDIVVSSSKEALTGFNLTDLEPPRQTTGPQLGRICAHCHYAHRLGPESWIDYKDGVNGLAIKAMETGWHLWSAFKTAVGIQARQCLSANQGFHTTPSSAAKRHPKQIKKDNIAKKLAKKEAYEASKPSPIVSRPTRFFASLHTPVTAYTSTGHENLSNFITQQESKLVFEQAPPAIVEATGSAAVHNKDHALSIEQKKAEMVQKIVGLQNANAHAVQRWNIERAIDWFGRQEGDTGSAEVQAAILTIRIQNLYSHLQIHRKDKHNYKQLRTMVHQRAKILKYLKSKSLERYYTCLRELGLEPRAVEGEIIV</sequence>
<comment type="caution">
    <text evidence="4">The sequence shown here is derived from an EMBL/GenBank/DDBJ whole genome shotgun (WGS) entry which is preliminary data.</text>
</comment>
<evidence type="ECO:0000313" key="5">
    <source>
        <dbReference type="Proteomes" id="UP000242875"/>
    </source>
</evidence>
<dbReference type="OrthoDB" id="441444at2759"/>
<protein>
    <recommendedName>
        <fullName evidence="6">30S ribosomal protein S15</fullName>
    </recommendedName>
</protein>